<dbReference type="InterPro" id="IPR026307">
    <property type="entry name" value="TMEM132"/>
</dbReference>
<dbReference type="PANTHER" id="PTHR13388:SF29">
    <property type="entry name" value="TRANSMEMBRANE PROTEIN 132C ISOFORM X1"/>
    <property type="match status" value="1"/>
</dbReference>
<feature type="region of interest" description="Disordered" evidence="1">
    <location>
        <begin position="296"/>
        <end position="316"/>
    </location>
</feature>
<comment type="caution">
    <text evidence="4">The sequence shown here is derived from an EMBL/GenBank/DDBJ whole genome shotgun (WGS) entry which is preliminary data.</text>
</comment>
<proteinExistence type="predicted"/>
<dbReference type="EMBL" id="VOFY01000002">
    <property type="protein sequence ID" value="KAA8594442.1"/>
    <property type="molecule type" value="Genomic_DNA"/>
</dbReference>
<dbReference type="AlphaFoldDB" id="A0A5J5DMB3"/>
<dbReference type="Proteomes" id="UP000327493">
    <property type="component" value="Chromosome 2"/>
</dbReference>
<dbReference type="PANTHER" id="PTHR13388">
    <property type="entry name" value="DETONATOR, ISOFORM E"/>
    <property type="match status" value="1"/>
</dbReference>
<name>A0A5J5DMB3_9PERO</name>
<feature type="compositionally biased region" description="Basic and acidic residues" evidence="1">
    <location>
        <begin position="296"/>
        <end position="309"/>
    </location>
</feature>
<accession>A0A5J5DMB3</accession>
<evidence type="ECO:0000259" key="2">
    <source>
        <dbReference type="Pfam" id="PF23039"/>
    </source>
</evidence>
<feature type="region of interest" description="Disordered" evidence="1">
    <location>
        <begin position="1"/>
        <end position="39"/>
    </location>
</feature>
<dbReference type="Pfam" id="PF23039">
    <property type="entry name" value="TMEM132_3rd"/>
    <property type="match status" value="1"/>
</dbReference>
<evidence type="ECO:0000259" key="3">
    <source>
        <dbReference type="Pfam" id="PF23481"/>
    </source>
</evidence>
<protein>
    <submittedName>
        <fullName evidence="4">Uncharacterized protein</fullName>
    </submittedName>
</protein>
<evidence type="ECO:0000313" key="4">
    <source>
        <dbReference type="EMBL" id="KAA8594442.1"/>
    </source>
</evidence>
<evidence type="ECO:0000256" key="1">
    <source>
        <dbReference type="SAM" id="MobiDB-lite"/>
    </source>
</evidence>
<sequence>AWGWQAPAGPGSAGAEDHPAIPPAASPPSPPPPLPACQHVSRPPPWHFLPVSQAELGPLFSNSSPFSFSQSLFMVPRPGQATRPHLHAAFGPHSVTQLVSEPVLPLSSLLSASLLSEHVERDKDKGKKTRFRVRTLFHRRGQTSTHGTCITLHAFRQTEEHKASCLTQPPLGLCLVTLTLPTDWFEDPPTNQSRQELVKRPTNIHPRHRLKKRERQRMGHLQGNYVNRQRMDGDTRGDVPRALRHHRIPMRNQIQLYYSFSDSAADPHLTPAGCVEDSAAQSQRQLIHIRPLTLKEEGGREQSRTKEEETCLNGQEDEELSLDPHVLISYHRGPVLLGQPIRVSVNLRANFSAEFVVIRLKVKKGLVSMVAQRTMTSDLWAVSLERSQGSNHDVVSILCHKHSTHTHSPTPRRGGCLSVDGPKGARGARRLKGFWSTGLCPFTKKGAAVSAFIVIDMLAIPHERTNHKRPSDPTRVHFGHCGP</sequence>
<feature type="compositionally biased region" description="Pro residues" evidence="1">
    <location>
        <begin position="20"/>
        <end position="35"/>
    </location>
</feature>
<feature type="domain" description="Transmembrane protein TMEM132 cohesin-like" evidence="2">
    <location>
        <begin position="318"/>
        <end position="407"/>
    </location>
</feature>
<evidence type="ECO:0000313" key="5">
    <source>
        <dbReference type="Proteomes" id="UP000327493"/>
    </source>
</evidence>
<reference evidence="4 5" key="1">
    <citation type="submission" date="2019-08" db="EMBL/GenBank/DDBJ databases">
        <title>A chromosome-level genome assembly, high-density linkage maps, and genome scans reveal the genomic architecture of hybrid incompatibilities underlying speciation via character displacement in darters (Percidae: Etheostominae).</title>
        <authorList>
            <person name="Moran R.L."/>
            <person name="Catchen J.M."/>
            <person name="Fuller R.C."/>
        </authorList>
    </citation>
    <scope>NUCLEOTIDE SEQUENCE [LARGE SCALE GENOMIC DNA]</scope>
    <source>
        <strain evidence="4">EspeVRDwgs_2016</strain>
        <tissue evidence="4">Muscle</tissue>
    </source>
</reference>
<dbReference type="InterPro" id="IPR055422">
    <property type="entry name" value="Ig_TMEM132_2nd"/>
</dbReference>
<keyword evidence="5" id="KW-1185">Reference proteome</keyword>
<feature type="domain" description="Transmembrane protein TMEM132 second Ig-like" evidence="3">
    <location>
        <begin position="127"/>
        <end position="199"/>
    </location>
</feature>
<feature type="non-terminal residue" evidence="4">
    <location>
        <position position="1"/>
    </location>
</feature>
<dbReference type="Pfam" id="PF23481">
    <property type="entry name" value="Ig_TMEM132_2nd"/>
    <property type="match status" value="1"/>
</dbReference>
<gene>
    <name evidence="4" type="ORF">FQN60_011577</name>
</gene>
<organism evidence="4 5">
    <name type="scientific">Etheostoma spectabile</name>
    <name type="common">orangethroat darter</name>
    <dbReference type="NCBI Taxonomy" id="54343"/>
    <lineage>
        <taxon>Eukaryota</taxon>
        <taxon>Metazoa</taxon>
        <taxon>Chordata</taxon>
        <taxon>Craniata</taxon>
        <taxon>Vertebrata</taxon>
        <taxon>Euteleostomi</taxon>
        <taxon>Actinopterygii</taxon>
        <taxon>Neopterygii</taxon>
        <taxon>Teleostei</taxon>
        <taxon>Neoteleostei</taxon>
        <taxon>Acanthomorphata</taxon>
        <taxon>Eupercaria</taxon>
        <taxon>Perciformes</taxon>
        <taxon>Percoidei</taxon>
        <taxon>Percidae</taxon>
        <taxon>Etheostomatinae</taxon>
        <taxon>Etheostoma</taxon>
    </lineage>
</organism>
<dbReference type="InterPro" id="IPR055421">
    <property type="entry name" value="TMEM132_3rd"/>
</dbReference>